<dbReference type="Pfam" id="PF15630">
    <property type="entry name" value="CENP-S"/>
    <property type="match status" value="1"/>
</dbReference>
<evidence type="ECO:0000256" key="6">
    <source>
        <dbReference type="SAM" id="MobiDB-lite"/>
    </source>
</evidence>
<evidence type="ECO:0000256" key="1">
    <source>
        <dbReference type="ARBA" id="ARBA00006612"/>
    </source>
</evidence>
<keyword evidence="5" id="KW-0234">DNA repair</keyword>
<evidence type="ECO:0000256" key="4">
    <source>
        <dbReference type="ARBA" id="ARBA00023125"/>
    </source>
</evidence>
<evidence type="ECO:0000256" key="2">
    <source>
        <dbReference type="ARBA" id="ARBA00016400"/>
    </source>
</evidence>
<evidence type="ECO:0000256" key="3">
    <source>
        <dbReference type="ARBA" id="ARBA00022763"/>
    </source>
</evidence>
<organism evidence="7 8">
    <name type="scientific">Plutella xylostella</name>
    <name type="common">Diamondback moth</name>
    <name type="synonym">Plutella maculipennis</name>
    <dbReference type="NCBI Taxonomy" id="51655"/>
    <lineage>
        <taxon>Eukaryota</taxon>
        <taxon>Metazoa</taxon>
        <taxon>Ecdysozoa</taxon>
        <taxon>Arthropoda</taxon>
        <taxon>Hexapoda</taxon>
        <taxon>Insecta</taxon>
        <taxon>Pterygota</taxon>
        <taxon>Neoptera</taxon>
        <taxon>Endopterygota</taxon>
        <taxon>Lepidoptera</taxon>
        <taxon>Glossata</taxon>
        <taxon>Ditrysia</taxon>
        <taxon>Yponomeutoidea</taxon>
        <taxon>Plutellidae</taxon>
        <taxon>Plutella</taxon>
    </lineage>
</organism>
<reference evidence="7 8" key="1">
    <citation type="submission" date="2021-06" db="EMBL/GenBank/DDBJ databases">
        <title>A haploid diamondback moth (Plutella xylostella L.) genome assembly resolves 31 chromosomes and identifies a diamide resistance mutation.</title>
        <authorList>
            <person name="Ward C.M."/>
            <person name="Perry K.D."/>
            <person name="Baker G."/>
            <person name="Powis K."/>
            <person name="Heckel D.G."/>
            <person name="Baxter S.W."/>
        </authorList>
    </citation>
    <scope>NUCLEOTIDE SEQUENCE [LARGE SCALE GENOMIC DNA]</scope>
    <source>
        <strain evidence="7 8">LV</strain>
        <tissue evidence="7">Single pupa</tissue>
    </source>
</reference>
<dbReference type="Proteomes" id="UP000823941">
    <property type="component" value="Chromosome 8"/>
</dbReference>
<comment type="similarity">
    <text evidence="1">Belongs to the TAF9 family. CENP-S/MHF1 subfamily.</text>
</comment>
<dbReference type="SUPFAM" id="SSF47113">
    <property type="entry name" value="Histone-fold"/>
    <property type="match status" value="1"/>
</dbReference>
<evidence type="ECO:0000256" key="5">
    <source>
        <dbReference type="ARBA" id="ARBA00023204"/>
    </source>
</evidence>
<dbReference type="EMBL" id="JAHIBW010000008">
    <property type="protein sequence ID" value="KAG7308826.1"/>
    <property type="molecule type" value="Genomic_DNA"/>
</dbReference>
<dbReference type="PANTHER" id="PTHR22980:SF0">
    <property type="entry name" value="CENTROMERE PROTEIN S"/>
    <property type="match status" value="1"/>
</dbReference>
<dbReference type="InterPro" id="IPR009072">
    <property type="entry name" value="Histone-fold"/>
</dbReference>
<feature type="region of interest" description="Disordered" evidence="6">
    <location>
        <begin position="52"/>
        <end position="106"/>
    </location>
</feature>
<keyword evidence="3" id="KW-0227">DNA damage</keyword>
<dbReference type="CDD" id="cd22919">
    <property type="entry name" value="HFD_CENP-S"/>
    <property type="match status" value="1"/>
</dbReference>
<dbReference type="InterPro" id="IPR029003">
    <property type="entry name" value="CENP-S/Mhf1"/>
</dbReference>
<sequence length="120" mass="13726">MEVIAELVYKKISVYGADLEAFAKHAKRQTINADDVKLLVRRNPTMLAHISELAGNTSSKEKRRKTSTPVAKQRETPAPKWKEKDMEKSPVVFRPPERKDVEAEQGMELDIDNMIDLTFE</sequence>
<name>A0ABQ7QV00_PLUXY</name>
<keyword evidence="8" id="KW-1185">Reference proteome</keyword>
<feature type="compositionally biased region" description="Basic and acidic residues" evidence="6">
    <location>
        <begin position="72"/>
        <end position="88"/>
    </location>
</feature>
<comment type="caution">
    <text evidence="7">The sequence shown here is derived from an EMBL/GenBank/DDBJ whole genome shotgun (WGS) entry which is preliminary data.</text>
</comment>
<accession>A0ABQ7QV00</accession>
<gene>
    <name evidence="7" type="ORF">JYU34_006065</name>
</gene>
<protein>
    <recommendedName>
        <fullName evidence="2">Centromere protein S</fullName>
    </recommendedName>
</protein>
<proteinExistence type="inferred from homology"/>
<evidence type="ECO:0000313" key="7">
    <source>
        <dbReference type="EMBL" id="KAG7308826.1"/>
    </source>
</evidence>
<keyword evidence="4" id="KW-0238">DNA-binding</keyword>
<dbReference type="Gene3D" id="1.10.20.10">
    <property type="entry name" value="Histone, subunit A"/>
    <property type="match status" value="1"/>
</dbReference>
<dbReference type="PANTHER" id="PTHR22980">
    <property type="entry name" value="CORTISTATIN"/>
    <property type="match status" value="1"/>
</dbReference>
<evidence type="ECO:0000313" key="8">
    <source>
        <dbReference type="Proteomes" id="UP000823941"/>
    </source>
</evidence>